<dbReference type="PANTHER" id="PTHR38097">
    <property type="match status" value="1"/>
</dbReference>
<dbReference type="SMART" id="SM00528">
    <property type="entry name" value="HNS"/>
    <property type="match status" value="2"/>
</dbReference>
<dbReference type="Gene3D" id="4.10.430.30">
    <property type="match status" value="1"/>
</dbReference>
<evidence type="ECO:0000259" key="6">
    <source>
        <dbReference type="SMART" id="SM00528"/>
    </source>
</evidence>
<keyword evidence="8" id="KW-1185">Reference proteome</keyword>
<feature type="compositionally biased region" description="Basic and acidic residues" evidence="5">
    <location>
        <begin position="121"/>
        <end position="130"/>
    </location>
</feature>
<evidence type="ECO:0000313" key="8">
    <source>
        <dbReference type="Proteomes" id="UP000198263"/>
    </source>
</evidence>
<evidence type="ECO:0000256" key="5">
    <source>
        <dbReference type="SAM" id="MobiDB-lite"/>
    </source>
</evidence>
<gene>
    <name evidence="7" type="ORF">AWB72_05569</name>
</gene>
<dbReference type="OrthoDB" id="5297879at2"/>
<sequence>MSTLKALKAKIAKLQAQADEIRRSEAAICLQKIRDLMERHGLTPEDIAESFRESPTTKQPIPAKKTRAVTKPPALRTGPAKYRDPKTGRTWTGRGRAPLWIADAEDRSAFLMKQPSVTKPGTERKPKASDGVRGSQKPRYQDPKSGSTWNGRGRVPFWLSAVTDRTDFLIKNANLLPGTTNLAPALEIAKNTEAEELHAEAIVLADSSLESKAAGGADQHIEATLALA</sequence>
<proteinExistence type="inferred from homology"/>
<evidence type="ECO:0000256" key="4">
    <source>
        <dbReference type="ARBA" id="ARBA00023125"/>
    </source>
</evidence>
<feature type="region of interest" description="Disordered" evidence="5">
    <location>
        <begin position="112"/>
        <end position="153"/>
    </location>
</feature>
<keyword evidence="3" id="KW-0963">Cytoplasm</keyword>
<dbReference type="AlphaFoldDB" id="A0A658R5G0"/>
<comment type="caution">
    <text evidence="7">The sequence shown here is derived from an EMBL/GenBank/DDBJ whole genome shotgun (WGS) entry which is preliminary data.</text>
</comment>
<dbReference type="Gene3D" id="3.30.160.510">
    <property type="entry name" value="Histone-like nucleoid-structuring protein H-NS"/>
    <property type="match status" value="1"/>
</dbReference>
<name>A0A658R5G0_9BURK</name>
<comment type="similarity">
    <text evidence="2">Belongs to the histone-like protein H-NS family.</text>
</comment>
<organism evidence="7 8">
    <name type="scientific">Caballeronia concitans</name>
    <dbReference type="NCBI Taxonomy" id="1777133"/>
    <lineage>
        <taxon>Bacteria</taxon>
        <taxon>Pseudomonadati</taxon>
        <taxon>Pseudomonadota</taxon>
        <taxon>Betaproteobacteria</taxon>
        <taxon>Burkholderiales</taxon>
        <taxon>Burkholderiaceae</taxon>
        <taxon>Caballeronia</taxon>
    </lineage>
</organism>
<dbReference type="EMBL" id="FCNV02000026">
    <property type="protein sequence ID" value="SAL52333.1"/>
    <property type="molecule type" value="Genomic_DNA"/>
</dbReference>
<dbReference type="SUPFAM" id="SSF81273">
    <property type="entry name" value="H-NS histone-like proteins"/>
    <property type="match status" value="2"/>
</dbReference>
<dbReference type="PANTHER" id="PTHR38097:SF2">
    <property type="entry name" value="DNA-BINDING PROTEIN STPA"/>
    <property type="match status" value="1"/>
</dbReference>
<feature type="domain" description="DNA-binding protein H-NS-like C-terminal" evidence="6">
    <location>
        <begin position="72"/>
        <end position="112"/>
    </location>
</feature>
<feature type="region of interest" description="Disordered" evidence="5">
    <location>
        <begin position="45"/>
        <end position="93"/>
    </location>
</feature>
<accession>A0A658R5G0</accession>
<dbReference type="GO" id="GO:0009295">
    <property type="term" value="C:nucleoid"/>
    <property type="evidence" value="ECO:0007669"/>
    <property type="project" value="UniProtKB-SubCell"/>
</dbReference>
<comment type="subcellular location">
    <subcellularLocation>
        <location evidence="1">Cytoplasm</location>
        <location evidence="1">Nucleoid</location>
    </subcellularLocation>
</comment>
<dbReference type="RefSeq" id="WP_159459415.1">
    <property type="nucleotide sequence ID" value="NZ_FCNV02000026.1"/>
</dbReference>
<evidence type="ECO:0000256" key="1">
    <source>
        <dbReference type="ARBA" id="ARBA00004453"/>
    </source>
</evidence>
<feature type="domain" description="DNA-binding protein H-NS-like C-terminal" evidence="6">
    <location>
        <begin position="130"/>
        <end position="170"/>
    </location>
</feature>
<reference evidence="7 8" key="1">
    <citation type="submission" date="2016-01" db="EMBL/GenBank/DDBJ databases">
        <authorList>
            <person name="Peeters C."/>
        </authorList>
    </citation>
    <scope>NUCLEOTIDE SEQUENCE [LARGE SCALE GENOMIC DNA]</scope>
    <source>
        <strain evidence="7">LMG 29315</strain>
    </source>
</reference>
<evidence type="ECO:0000256" key="2">
    <source>
        <dbReference type="ARBA" id="ARBA00010610"/>
    </source>
</evidence>
<dbReference type="InterPro" id="IPR027444">
    <property type="entry name" value="H-NS_C_dom"/>
</dbReference>
<keyword evidence="4" id="KW-0238">DNA-binding</keyword>
<dbReference type="GO" id="GO:0003677">
    <property type="term" value="F:DNA binding"/>
    <property type="evidence" value="ECO:0007669"/>
    <property type="project" value="UniProtKB-KW"/>
</dbReference>
<dbReference type="Proteomes" id="UP000198263">
    <property type="component" value="Unassembled WGS sequence"/>
</dbReference>
<protein>
    <submittedName>
        <fullName evidence="7">Histone family protein nucleoid-structuring protein H-NS</fullName>
    </submittedName>
</protein>
<evidence type="ECO:0000256" key="3">
    <source>
        <dbReference type="ARBA" id="ARBA00022490"/>
    </source>
</evidence>
<dbReference type="Pfam" id="PF00816">
    <property type="entry name" value="Histone_HNS"/>
    <property type="match status" value="2"/>
</dbReference>
<evidence type="ECO:0000313" key="7">
    <source>
        <dbReference type="EMBL" id="SAL52333.1"/>
    </source>
</evidence>